<evidence type="ECO:0000313" key="2">
    <source>
        <dbReference type="EMBL" id="EEI62647.1"/>
    </source>
</evidence>
<keyword evidence="3" id="KW-1185">Reference proteome</keyword>
<sequence length="113" mass="12445">MVVEGKIEMVITGFLPLVRENLMEATQTVIAQSGGPSPENADSSQASPIGLLVVAAMMVAILFLGWRLARRIARLNRRRAFAEEHGIDVFDEETLNKAMREAGMDIPARRPLI</sequence>
<keyword evidence="1" id="KW-0812">Transmembrane</keyword>
<feature type="transmembrane region" description="Helical" evidence="1">
    <location>
        <begin position="49"/>
        <end position="69"/>
    </location>
</feature>
<evidence type="ECO:0000256" key="1">
    <source>
        <dbReference type="SAM" id="Phobius"/>
    </source>
</evidence>
<keyword evidence="1" id="KW-1133">Transmembrane helix</keyword>
<evidence type="ECO:0000313" key="3">
    <source>
        <dbReference type="Proteomes" id="UP000006237"/>
    </source>
</evidence>
<proteinExistence type="predicted"/>
<dbReference type="EMBL" id="ACHF01000067">
    <property type="protein sequence ID" value="EEI62647.1"/>
    <property type="molecule type" value="Genomic_DNA"/>
</dbReference>
<gene>
    <name evidence="2" type="ORF">HMPREF0293_1796</name>
</gene>
<dbReference type="Proteomes" id="UP000006237">
    <property type="component" value="Unassembled WGS sequence"/>
</dbReference>
<protein>
    <recommendedName>
        <fullName evidence="4">DUF1049 domain-containing protein</fullName>
    </recommendedName>
</protein>
<accession>A0ABM9XNA4</accession>
<organism evidence="2 3">
    <name type="scientific">Corynebacterium glucuronolyticum ATCC 51866</name>
    <dbReference type="NCBI Taxonomy" id="548478"/>
    <lineage>
        <taxon>Bacteria</taxon>
        <taxon>Bacillati</taxon>
        <taxon>Actinomycetota</taxon>
        <taxon>Actinomycetes</taxon>
        <taxon>Mycobacteriales</taxon>
        <taxon>Corynebacteriaceae</taxon>
        <taxon>Corynebacterium</taxon>
    </lineage>
</organism>
<name>A0ABM9XNA4_9CORY</name>
<comment type="caution">
    <text evidence="2">The sequence shown here is derived from an EMBL/GenBank/DDBJ whole genome shotgun (WGS) entry which is preliminary data.</text>
</comment>
<evidence type="ECO:0008006" key="4">
    <source>
        <dbReference type="Google" id="ProtNLM"/>
    </source>
</evidence>
<reference evidence="2 3" key="1">
    <citation type="submission" date="2009-01" db="EMBL/GenBank/DDBJ databases">
        <authorList>
            <person name="Qin X."/>
            <person name="Bachman B."/>
            <person name="Battles P."/>
            <person name="Bell A."/>
            <person name="Bess C."/>
            <person name="Bickham C."/>
            <person name="Chaboub L."/>
            <person name="Chen D."/>
            <person name="Coyle M."/>
            <person name="Deiros D.R."/>
            <person name="Dinh H."/>
            <person name="Forbes L."/>
            <person name="Fowler G."/>
            <person name="Francisco L."/>
            <person name="Fu Q."/>
            <person name="Gubbala S."/>
            <person name="Hale W."/>
            <person name="Han Y."/>
            <person name="Hemphill L."/>
            <person name="Highlander S.K."/>
            <person name="Hirani K."/>
            <person name="Hogues M."/>
            <person name="Jackson L."/>
            <person name="Jakkamsetti A."/>
            <person name="Javaid M."/>
            <person name="Jiang H."/>
            <person name="Korchina V."/>
            <person name="Kovar C."/>
            <person name="Lara F."/>
            <person name="Lee S."/>
            <person name="Mata R."/>
            <person name="Mathew T."/>
            <person name="Moen C."/>
            <person name="Morales K."/>
            <person name="Munidasa M."/>
            <person name="Nazareth L."/>
            <person name="Ngo R."/>
            <person name="Nguyen L."/>
            <person name="Okwuonu G."/>
            <person name="Ongeri F."/>
            <person name="Patil S."/>
            <person name="Petrosino J."/>
            <person name="Pham C."/>
            <person name="Pham P."/>
            <person name="Pu L.-L."/>
            <person name="Puazo M."/>
            <person name="Raj R."/>
            <person name="Reid J."/>
            <person name="Rouhana J."/>
            <person name="Saada N."/>
            <person name="Shang Y."/>
            <person name="Simmons D."/>
            <person name="Thornton R."/>
            <person name="Warren J."/>
            <person name="Weissenberger G."/>
            <person name="Zhang J."/>
            <person name="Zhang L."/>
            <person name="Zhou C."/>
            <person name="Zhu D."/>
            <person name="Muzny D."/>
            <person name="Worley K."/>
            <person name="Gibbs R."/>
        </authorList>
    </citation>
    <scope>NUCLEOTIDE SEQUENCE [LARGE SCALE GENOMIC DNA]</scope>
    <source>
        <strain evidence="2 3">ATCC 51866</strain>
    </source>
</reference>
<keyword evidence="1" id="KW-0472">Membrane</keyword>